<keyword evidence="3" id="KW-1185">Reference proteome</keyword>
<reference evidence="3" key="1">
    <citation type="submission" date="2016-06" db="EMBL/GenBank/DDBJ databases">
        <title>Parallel loss of symbiosis genes in relatives of nitrogen-fixing non-legume Parasponia.</title>
        <authorList>
            <person name="Van Velzen R."/>
            <person name="Holmer R."/>
            <person name="Bu F."/>
            <person name="Rutten L."/>
            <person name="Van Zeijl A."/>
            <person name="Liu W."/>
            <person name="Santuari L."/>
            <person name="Cao Q."/>
            <person name="Sharma T."/>
            <person name="Shen D."/>
            <person name="Roswanjaya Y."/>
            <person name="Wardhani T."/>
            <person name="Kalhor M.S."/>
            <person name="Jansen J."/>
            <person name="Van den Hoogen J."/>
            <person name="Gungor B."/>
            <person name="Hartog M."/>
            <person name="Hontelez J."/>
            <person name="Verver J."/>
            <person name="Yang W.-C."/>
            <person name="Schijlen E."/>
            <person name="Repin R."/>
            <person name="Schilthuizen M."/>
            <person name="Schranz E."/>
            <person name="Heidstra R."/>
            <person name="Miyata K."/>
            <person name="Fedorova E."/>
            <person name="Kohlen W."/>
            <person name="Bisseling T."/>
            <person name="Smit S."/>
            <person name="Geurts R."/>
        </authorList>
    </citation>
    <scope>NUCLEOTIDE SEQUENCE [LARGE SCALE GENOMIC DNA]</scope>
    <source>
        <strain evidence="3">cv. WU1-14</strain>
    </source>
</reference>
<protein>
    <submittedName>
        <fullName evidence="2">Uncharacterized protein</fullName>
    </submittedName>
</protein>
<dbReference type="EMBL" id="JXTB01000005">
    <property type="protein sequence ID" value="PON79262.1"/>
    <property type="molecule type" value="Genomic_DNA"/>
</dbReference>
<gene>
    <name evidence="2" type="ORF">PanWU01x14_013780</name>
</gene>
<sequence length="59" mass="6675">MNRLEQKVGRNSIPYVLKQLEVVFIFGVVTRDGFVTLSRQEGEEENGRKKGTGVGEYKS</sequence>
<name>A0A2P5E161_PARAD</name>
<organism evidence="2 3">
    <name type="scientific">Parasponia andersonii</name>
    <name type="common">Sponia andersonii</name>
    <dbReference type="NCBI Taxonomy" id="3476"/>
    <lineage>
        <taxon>Eukaryota</taxon>
        <taxon>Viridiplantae</taxon>
        <taxon>Streptophyta</taxon>
        <taxon>Embryophyta</taxon>
        <taxon>Tracheophyta</taxon>
        <taxon>Spermatophyta</taxon>
        <taxon>Magnoliopsida</taxon>
        <taxon>eudicotyledons</taxon>
        <taxon>Gunneridae</taxon>
        <taxon>Pentapetalae</taxon>
        <taxon>rosids</taxon>
        <taxon>fabids</taxon>
        <taxon>Rosales</taxon>
        <taxon>Cannabaceae</taxon>
        <taxon>Parasponia</taxon>
    </lineage>
</organism>
<evidence type="ECO:0000313" key="3">
    <source>
        <dbReference type="Proteomes" id="UP000237105"/>
    </source>
</evidence>
<evidence type="ECO:0000256" key="1">
    <source>
        <dbReference type="SAM" id="MobiDB-lite"/>
    </source>
</evidence>
<comment type="caution">
    <text evidence="2">The sequence shown here is derived from an EMBL/GenBank/DDBJ whole genome shotgun (WGS) entry which is preliminary data.</text>
</comment>
<proteinExistence type="predicted"/>
<dbReference type="Proteomes" id="UP000237105">
    <property type="component" value="Unassembled WGS sequence"/>
</dbReference>
<dbReference type="AlphaFoldDB" id="A0A2P5E161"/>
<evidence type="ECO:0000313" key="2">
    <source>
        <dbReference type="EMBL" id="PON79262.1"/>
    </source>
</evidence>
<accession>A0A2P5E161</accession>
<feature type="region of interest" description="Disordered" evidence="1">
    <location>
        <begin position="39"/>
        <end position="59"/>
    </location>
</feature>